<gene>
    <name evidence="1" type="ORF">V1517DRAFT_306339</name>
</gene>
<evidence type="ECO:0000313" key="2">
    <source>
        <dbReference type="Proteomes" id="UP001489719"/>
    </source>
</evidence>
<dbReference type="EMBL" id="MU970052">
    <property type="protein sequence ID" value="KAK9324221.1"/>
    <property type="molecule type" value="Genomic_DNA"/>
</dbReference>
<proteinExistence type="predicted"/>
<reference evidence="2" key="1">
    <citation type="journal article" date="2024" name="Front. Bioeng. Biotechnol.">
        <title>Genome-scale model development and genomic sequencing of the oleaginous clade Lipomyces.</title>
        <authorList>
            <person name="Czajka J.J."/>
            <person name="Han Y."/>
            <person name="Kim J."/>
            <person name="Mondo S.J."/>
            <person name="Hofstad B.A."/>
            <person name="Robles A."/>
            <person name="Haridas S."/>
            <person name="Riley R."/>
            <person name="LaButti K."/>
            <person name="Pangilinan J."/>
            <person name="Andreopoulos W."/>
            <person name="Lipzen A."/>
            <person name="Yan J."/>
            <person name="Wang M."/>
            <person name="Ng V."/>
            <person name="Grigoriev I.V."/>
            <person name="Spatafora J.W."/>
            <person name="Magnuson J.K."/>
            <person name="Baker S.E."/>
            <person name="Pomraning K.R."/>
        </authorList>
    </citation>
    <scope>NUCLEOTIDE SEQUENCE [LARGE SCALE GENOMIC DNA]</scope>
    <source>
        <strain evidence="2">CBS 10300</strain>
    </source>
</reference>
<evidence type="ECO:0000313" key="1">
    <source>
        <dbReference type="EMBL" id="KAK9324221.1"/>
    </source>
</evidence>
<keyword evidence="2" id="KW-1185">Reference proteome</keyword>
<organism evidence="1 2">
    <name type="scientific">Lipomyces orientalis</name>
    <dbReference type="NCBI Taxonomy" id="1233043"/>
    <lineage>
        <taxon>Eukaryota</taxon>
        <taxon>Fungi</taxon>
        <taxon>Dikarya</taxon>
        <taxon>Ascomycota</taxon>
        <taxon>Saccharomycotina</taxon>
        <taxon>Lipomycetes</taxon>
        <taxon>Lipomycetales</taxon>
        <taxon>Lipomycetaceae</taxon>
        <taxon>Lipomyces</taxon>
    </lineage>
</organism>
<comment type="caution">
    <text evidence="1">The sequence shown here is derived from an EMBL/GenBank/DDBJ whole genome shotgun (WGS) entry which is preliminary data.</text>
</comment>
<sequence>MIPSLHDHGSHLAYAGFAALASLAIYVFMPSLPAFLSAGSEDKSPGSSAFSRNSRYVVGLYNKANDCFANSVLQVGWFHFGLAIKIPTSRQALASSPSLRQYLDDSRFQDQPLSAALKSIIRDLNTPIRYARSVSPWPFLHVLEVIYNSRITRSQHDAHELLHLILETITDEHDRVLKEVLAAPKALDNDAELEEEKAESAVNGMREYMPFQGTTVDTIRCLQCGNSPKPKSTNFIVLTLNVPQKWSATLEDCMASLFSSEPISDYGCQSCRLKSLISTVSQVIKKAKLDEPGSGTVTDSPTSSYEVPDFVQGPVGYLHYLQNLDPSADLHPEIEARLPKSIKSTIVRTTSLGHLPDMFTCHLSRSIFSSTATRNSCRISFPEELTVYSSQSAKSKFSSLSLGNATEAQSAYEGSKTYRLVAMVRHVGTHSAGHYECYRRKEMFKDYDQEGTAAALAVSSPVTANAILTAEPAKMASSELLPTYGEKSLAMTEDALLSPRSGSRPESGSNSLGPSRGESPSRLQRRALSRTATKKLYRQFTGGRSWWRISDEKVWECTTDEVLRQTQSAYLLVYERIPANELESRSSSRRRSASAQKL</sequence>
<name>A0ACC3TTI7_9ASCO</name>
<accession>A0ACC3TTI7</accession>
<dbReference type="Proteomes" id="UP001489719">
    <property type="component" value="Unassembled WGS sequence"/>
</dbReference>
<protein>
    <submittedName>
        <fullName evidence="1">Uncharacterized protein</fullName>
    </submittedName>
</protein>